<dbReference type="PANTHER" id="PTHR15430:SF1">
    <property type="entry name" value="GLOMULIN"/>
    <property type="match status" value="1"/>
</dbReference>
<dbReference type="FunFam" id="1.10.357.10:FF:000004">
    <property type="entry name" value="Ubiquinone biosynthesis protein COQ9, mitochondrial"/>
    <property type="match status" value="1"/>
</dbReference>
<evidence type="ECO:0000256" key="7">
    <source>
        <dbReference type="ARBA" id="ARBA00023128"/>
    </source>
</evidence>
<keyword evidence="6" id="KW-0446">Lipid-binding</keyword>
<dbReference type="InterPro" id="IPR013718">
    <property type="entry name" value="COQ9_C"/>
</dbReference>
<evidence type="ECO:0000259" key="9">
    <source>
        <dbReference type="Pfam" id="PF08511"/>
    </source>
</evidence>
<dbReference type="GO" id="GO:0055105">
    <property type="term" value="F:ubiquitin-protein transferase inhibitor activity"/>
    <property type="evidence" value="ECO:0007669"/>
    <property type="project" value="TreeGrafter"/>
</dbReference>
<evidence type="ECO:0000256" key="5">
    <source>
        <dbReference type="ARBA" id="ARBA00022946"/>
    </source>
</evidence>
<proteinExistence type="inferred from homology"/>
<keyword evidence="4" id="KW-0831">Ubiquinone biosynthesis</keyword>
<comment type="pathway">
    <text evidence="2">Cofactor biosynthesis; ubiquinone biosynthesis.</text>
</comment>
<evidence type="ECO:0000256" key="4">
    <source>
        <dbReference type="ARBA" id="ARBA00022688"/>
    </source>
</evidence>
<dbReference type="Pfam" id="PF08511">
    <property type="entry name" value="COQ9"/>
    <property type="match status" value="1"/>
</dbReference>
<keyword evidence="7" id="KW-0496">Mitochondrion</keyword>
<dbReference type="AlphaFoldDB" id="A0AA38IUQ7"/>
<evidence type="ECO:0000259" key="10">
    <source>
        <dbReference type="Pfam" id="PF21392"/>
    </source>
</evidence>
<evidence type="ECO:0000256" key="8">
    <source>
        <dbReference type="ARBA" id="ARBA00058104"/>
    </source>
</evidence>
<dbReference type="NCBIfam" id="TIGR02396">
    <property type="entry name" value="diverge_rpsU"/>
    <property type="match status" value="1"/>
</dbReference>
<evidence type="ECO:0000313" key="12">
    <source>
        <dbReference type="Proteomes" id="UP001168821"/>
    </source>
</evidence>
<sequence length="829" mass="93954">MTSELGDNNFADTISILLNEGNTVQALTLFTDNRNSEEVYNNSWDLVPIVSKFLSEESEDNNVGVFKCCQKIIDIIAEQAKPEEVLLQFIEELELAKDDTKFLALLKPLKTVLVRVPDKRITSLGWCFNAIKHYLETLETPEDLNLTGDERLLLDSSESVRRINTLYENLVIFCETFVAELASDDKCSNVCERKQVVRKFLVELLGKPLAFLDMDVLKNTKPQARIIAEDLIEKFFSLSSDPFLFLEMRDGDLGSDLFKPNNLSLGVFYYLILSQEVCIKDAPKVYNLVYILHNSLNLVNFLLSQTSQLVLEKSVHLAAALLKNINQQELSYLLLDSEVHSKFCKTLSNVIIHNESQEIRKTSLGVLHKYLWSFEHQGRFLIIINLMRHLTHSGLKGNLIMQYKAMLSEEIKNGNLKNLSKYYKEHKLFDLLDEFTLLKNREETDLVDNSDQIVSTLNFLRYLVIVDKTGETGIDCYLDILDDGYFKSLKIGITMAKEHYRLKIKEEEESARSNKEKSDCEVSVTVLGKNLAEIPTEKKIEIMNLSLTTLDVVDSLLSRVMECINLKKNNVNPDLAVVALNFNCLCLETHSAWSTYRKCSTQSSDPPQDETDIKDKILEASLPFVTELGWSRKALSSGAQAVGYPGVIHGLFPKGGGDLVHYFHRTSNQKLVEILKELEKSQTESALPPPQFVEKALQSRLKMIIPYLSKWPQAIAIMSLPPNVPNALATLLTTVDDICYYAGDRSVDFNWYARRIGVAGVYKATELYLIQDTSAEYEATWKFLNRRLGEAVQIHEILCKSDLGSIGPKDAVTSAFVTARNILGVNWSR</sequence>
<dbReference type="InterPro" id="IPR019516">
    <property type="entry name" value="Glomulin/ALF4"/>
</dbReference>
<dbReference type="GO" id="GO:0008289">
    <property type="term" value="F:lipid binding"/>
    <property type="evidence" value="ECO:0007669"/>
    <property type="project" value="UniProtKB-KW"/>
</dbReference>
<dbReference type="GO" id="GO:0005739">
    <property type="term" value="C:mitochondrion"/>
    <property type="evidence" value="ECO:0007669"/>
    <property type="project" value="UniProtKB-SubCell"/>
</dbReference>
<dbReference type="PANTHER" id="PTHR15430">
    <property type="entry name" value="GLOMULIN"/>
    <property type="match status" value="1"/>
</dbReference>
<evidence type="ECO:0000313" key="11">
    <source>
        <dbReference type="EMBL" id="KAJ3663510.1"/>
    </source>
</evidence>
<dbReference type="Gene3D" id="1.10.357.10">
    <property type="entry name" value="Tetracycline Repressor, domain 2"/>
    <property type="match status" value="1"/>
</dbReference>
<accession>A0AA38IUQ7</accession>
<dbReference type="InterPro" id="IPR013877">
    <property type="entry name" value="YAP-bd/ALF4/Glomulin"/>
</dbReference>
<gene>
    <name evidence="11" type="ORF">Zmor_007765</name>
</gene>
<comment type="similarity">
    <text evidence="3">Belongs to the COQ9 family.</text>
</comment>
<evidence type="ECO:0000256" key="1">
    <source>
        <dbReference type="ARBA" id="ARBA00004173"/>
    </source>
</evidence>
<comment type="function">
    <text evidence="8">Membrane-associated protein that warps the membrane surface to access and bind aromatic isoprenes with high specificity, including ubiquinone (CoQ) isoprene intermediates and presents them directly to COQ7, therefore facilitating the COQ7-mediated hydroxylase step. Participates in the biosynthesis of coenzyme Q, also named ubiquinone, an essential lipid-soluble electron transporter for aerobic cellular respiration.</text>
</comment>
<comment type="caution">
    <text evidence="11">The sequence shown here is derived from an EMBL/GenBank/DDBJ whole genome shotgun (WGS) entry which is preliminary data.</text>
</comment>
<dbReference type="InterPro" id="IPR012762">
    <property type="entry name" value="Ubiq_biosynth_COQ9"/>
</dbReference>
<dbReference type="Proteomes" id="UP001168821">
    <property type="component" value="Unassembled WGS sequence"/>
</dbReference>
<dbReference type="Pfam" id="PF08568">
    <property type="entry name" value="Kinetochor_Ybp2"/>
    <property type="match status" value="2"/>
</dbReference>
<evidence type="ECO:0000256" key="3">
    <source>
        <dbReference type="ARBA" id="ARBA00010766"/>
    </source>
</evidence>
<keyword evidence="5" id="KW-0809">Transit peptide</keyword>
<feature type="domain" description="COQ9 C-terminal" evidence="9">
    <location>
        <begin position="724"/>
        <end position="794"/>
    </location>
</feature>
<evidence type="ECO:0000256" key="6">
    <source>
        <dbReference type="ARBA" id="ARBA00023121"/>
    </source>
</evidence>
<keyword evidence="12" id="KW-1185">Reference proteome</keyword>
<reference evidence="11" key="1">
    <citation type="journal article" date="2023" name="G3 (Bethesda)">
        <title>Whole genome assemblies of Zophobas morio and Tenebrio molitor.</title>
        <authorList>
            <person name="Kaur S."/>
            <person name="Stinson S.A."/>
            <person name="diCenzo G.C."/>
        </authorList>
    </citation>
    <scope>NUCLEOTIDE SEQUENCE</scope>
    <source>
        <strain evidence="11">QUZm001</strain>
    </source>
</reference>
<evidence type="ECO:0008006" key="13">
    <source>
        <dbReference type="Google" id="ProtNLM"/>
    </source>
</evidence>
<name>A0AA38IUQ7_9CUCU</name>
<dbReference type="Pfam" id="PF21392">
    <property type="entry name" value="COQ9_N"/>
    <property type="match status" value="1"/>
</dbReference>
<dbReference type="EMBL" id="JALNTZ010000002">
    <property type="protein sequence ID" value="KAJ3663510.1"/>
    <property type="molecule type" value="Genomic_DNA"/>
</dbReference>
<protein>
    <recommendedName>
        <fullName evidence="13">Ubiquinone biosynthesis protein</fullName>
    </recommendedName>
</protein>
<feature type="domain" description="Ubiquinone biosynthesis protein COQ9 HTH" evidence="10">
    <location>
        <begin position="610"/>
        <end position="640"/>
    </location>
</feature>
<organism evidence="11 12">
    <name type="scientific">Zophobas morio</name>
    <dbReference type="NCBI Taxonomy" id="2755281"/>
    <lineage>
        <taxon>Eukaryota</taxon>
        <taxon>Metazoa</taxon>
        <taxon>Ecdysozoa</taxon>
        <taxon>Arthropoda</taxon>
        <taxon>Hexapoda</taxon>
        <taxon>Insecta</taxon>
        <taxon>Pterygota</taxon>
        <taxon>Neoptera</taxon>
        <taxon>Endopterygota</taxon>
        <taxon>Coleoptera</taxon>
        <taxon>Polyphaga</taxon>
        <taxon>Cucujiformia</taxon>
        <taxon>Tenebrionidae</taxon>
        <taxon>Zophobas</taxon>
    </lineage>
</organism>
<dbReference type="GO" id="GO:0006744">
    <property type="term" value="P:ubiquinone biosynthetic process"/>
    <property type="evidence" value="ECO:0007669"/>
    <property type="project" value="UniProtKB-KW"/>
</dbReference>
<dbReference type="InterPro" id="IPR048674">
    <property type="entry name" value="COQ9_HTH"/>
</dbReference>
<comment type="subcellular location">
    <subcellularLocation>
        <location evidence="1">Mitochondrion</location>
    </subcellularLocation>
</comment>
<evidence type="ECO:0000256" key="2">
    <source>
        <dbReference type="ARBA" id="ARBA00004749"/>
    </source>
</evidence>